<keyword evidence="2" id="KW-1185">Reference proteome</keyword>
<accession>A0ACB7HSH8</accession>
<gene>
    <name evidence="1" type="ORF">MANES_04G041320v8</name>
</gene>
<organism evidence="1 2">
    <name type="scientific">Manihot esculenta</name>
    <name type="common">Cassava</name>
    <name type="synonym">Jatropha manihot</name>
    <dbReference type="NCBI Taxonomy" id="3983"/>
    <lineage>
        <taxon>Eukaryota</taxon>
        <taxon>Viridiplantae</taxon>
        <taxon>Streptophyta</taxon>
        <taxon>Embryophyta</taxon>
        <taxon>Tracheophyta</taxon>
        <taxon>Spermatophyta</taxon>
        <taxon>Magnoliopsida</taxon>
        <taxon>eudicotyledons</taxon>
        <taxon>Gunneridae</taxon>
        <taxon>Pentapetalae</taxon>
        <taxon>rosids</taxon>
        <taxon>fabids</taxon>
        <taxon>Malpighiales</taxon>
        <taxon>Euphorbiaceae</taxon>
        <taxon>Crotonoideae</taxon>
        <taxon>Manihoteae</taxon>
        <taxon>Manihot</taxon>
    </lineage>
</organism>
<name>A0ACB7HSH8_MANES</name>
<comment type="caution">
    <text evidence="1">The sequence shown here is derived from an EMBL/GenBank/DDBJ whole genome shotgun (WGS) entry which is preliminary data.</text>
</comment>
<proteinExistence type="predicted"/>
<evidence type="ECO:0000313" key="2">
    <source>
        <dbReference type="Proteomes" id="UP000091857"/>
    </source>
</evidence>
<reference evidence="2" key="1">
    <citation type="journal article" date="2016" name="Nat. Biotechnol.">
        <title>Sequencing wild and cultivated cassava and related species reveals extensive interspecific hybridization and genetic diversity.</title>
        <authorList>
            <person name="Bredeson J.V."/>
            <person name="Lyons J.B."/>
            <person name="Prochnik S.E."/>
            <person name="Wu G.A."/>
            <person name="Ha C.M."/>
            <person name="Edsinger-Gonzales E."/>
            <person name="Grimwood J."/>
            <person name="Schmutz J."/>
            <person name="Rabbi I.Y."/>
            <person name="Egesi C."/>
            <person name="Nauluvula P."/>
            <person name="Lebot V."/>
            <person name="Ndunguru J."/>
            <person name="Mkamilo G."/>
            <person name="Bart R.S."/>
            <person name="Setter T.L."/>
            <person name="Gleadow R.M."/>
            <person name="Kulakow P."/>
            <person name="Ferguson M.E."/>
            <person name="Rounsley S."/>
            <person name="Rokhsar D.S."/>
        </authorList>
    </citation>
    <scope>NUCLEOTIDE SEQUENCE [LARGE SCALE GENOMIC DNA]</scope>
    <source>
        <strain evidence="2">cv. AM560-2</strain>
    </source>
</reference>
<dbReference type="EMBL" id="CM004390">
    <property type="protein sequence ID" value="KAG8655480.1"/>
    <property type="molecule type" value="Genomic_DNA"/>
</dbReference>
<dbReference type="Proteomes" id="UP000091857">
    <property type="component" value="Chromosome 4"/>
</dbReference>
<protein>
    <submittedName>
        <fullName evidence="1">Uncharacterized protein</fullName>
    </submittedName>
</protein>
<evidence type="ECO:0000313" key="1">
    <source>
        <dbReference type="EMBL" id="KAG8655480.1"/>
    </source>
</evidence>
<sequence length="298" mass="33862">MTSRSAGYSTNEDVLLCGVYLDVSQDPIIGKQQSSQRFWSRVAEAYEIAKNEFWESRNPRSLQCRLQVIEKAIRKLNGCYQQVENLHPSGASEQDLLNQVKNLLMQDPSYKKGFKFDHVWSMMKDAEKFKDCSSRKNKSDNPTPDLPMVPSSNLSSFSIHLNEDIAIDYTSSDRPLGVKKAKLKKKLDESFSSALKCLHTDNEKLVESLANATAEREKGRLMKSRALDLKEFKEENKILLLDLNSISDPIARETFRQEKIRISEKIAQRQQPPLSSASNIYGQYLNDIAGSGSDLPEY</sequence>